<reference evidence="7 8" key="1">
    <citation type="submission" date="2018-10" db="EMBL/GenBank/DDBJ databases">
        <title>Lactobacillus sp. R7 and Lactobacillus sp. R19 isolated from fermented mustard green product of Taiwan.</title>
        <authorList>
            <person name="Lin S.-T."/>
        </authorList>
    </citation>
    <scope>NUCLEOTIDE SEQUENCE [LARGE SCALE GENOMIC DNA]</scope>
    <source>
        <strain evidence="7 8">BCRC 81127</strain>
    </source>
</reference>
<keyword evidence="2" id="KW-1003">Cell membrane</keyword>
<evidence type="ECO:0000256" key="1">
    <source>
        <dbReference type="ARBA" id="ARBA00004651"/>
    </source>
</evidence>
<evidence type="ECO:0000313" key="8">
    <source>
        <dbReference type="Proteomes" id="UP000298021"/>
    </source>
</evidence>
<dbReference type="AlphaFoldDB" id="A0A4Z0JL59"/>
<dbReference type="InterPro" id="IPR050833">
    <property type="entry name" value="Poly_Biosynth_Transport"/>
</dbReference>
<feature type="transmembrane region" description="Helical" evidence="6">
    <location>
        <begin position="63"/>
        <end position="81"/>
    </location>
</feature>
<comment type="caution">
    <text evidence="7">The sequence shown here is derived from an EMBL/GenBank/DDBJ whole genome shotgun (WGS) entry which is preliminary data.</text>
</comment>
<keyword evidence="4 6" id="KW-1133">Transmembrane helix</keyword>
<dbReference type="Proteomes" id="UP000298021">
    <property type="component" value="Unassembled WGS sequence"/>
</dbReference>
<feature type="transmembrane region" description="Helical" evidence="6">
    <location>
        <begin position="181"/>
        <end position="202"/>
    </location>
</feature>
<feature type="transmembrane region" description="Helical" evidence="6">
    <location>
        <begin position="150"/>
        <end position="175"/>
    </location>
</feature>
<dbReference type="OrthoDB" id="3249502at2"/>
<feature type="transmembrane region" description="Helical" evidence="6">
    <location>
        <begin position="375"/>
        <end position="401"/>
    </location>
</feature>
<gene>
    <name evidence="7" type="ORF">EGT49_08210</name>
</gene>
<accession>A0A4Z0JL59</accession>
<comment type="subcellular location">
    <subcellularLocation>
        <location evidence="1">Cell membrane</location>
        <topology evidence="1">Multi-pass membrane protein</topology>
    </subcellularLocation>
</comment>
<keyword evidence="3 6" id="KW-0812">Transmembrane</keyword>
<feature type="transmembrane region" description="Helical" evidence="6">
    <location>
        <begin position="93"/>
        <end position="115"/>
    </location>
</feature>
<keyword evidence="5 6" id="KW-0472">Membrane</keyword>
<evidence type="ECO:0000256" key="2">
    <source>
        <dbReference type="ARBA" id="ARBA00022475"/>
    </source>
</evidence>
<evidence type="ECO:0000256" key="5">
    <source>
        <dbReference type="ARBA" id="ARBA00023136"/>
    </source>
</evidence>
<feature type="transmembrane region" description="Helical" evidence="6">
    <location>
        <begin position="21"/>
        <end position="43"/>
    </location>
</feature>
<dbReference type="PANTHER" id="PTHR30250">
    <property type="entry name" value="PST FAMILY PREDICTED COLANIC ACID TRANSPORTER"/>
    <property type="match status" value="1"/>
</dbReference>
<feature type="transmembrane region" description="Helical" evidence="6">
    <location>
        <begin position="214"/>
        <end position="235"/>
    </location>
</feature>
<dbReference type="EMBL" id="RKLY01000019">
    <property type="protein sequence ID" value="TGD22754.1"/>
    <property type="molecule type" value="Genomic_DNA"/>
</dbReference>
<evidence type="ECO:0000256" key="4">
    <source>
        <dbReference type="ARBA" id="ARBA00022989"/>
    </source>
</evidence>
<proteinExistence type="predicted"/>
<feature type="transmembrane region" description="Helical" evidence="6">
    <location>
        <begin position="121"/>
        <end position="138"/>
    </location>
</feature>
<protein>
    <submittedName>
        <fullName evidence="7">Lipopolysaccharide biosynthesis protein</fullName>
    </submittedName>
</protein>
<keyword evidence="8" id="KW-1185">Reference proteome</keyword>
<sequence length="473" mass="52711">MDLNFNVLLFLGDSMNRYKKLFSNSAIFAIGNLGSKIITFLMVPLYTRYLTTSQYGKSDVLSTLVSLLTPVFTLSVIDAVFRFALDKKSENGYVLTGGIVVSSISLLIFIVIIPFISKINYGVYVCVLTYASAVESMFQQFARGIGKSKLYAATGILMTLVTVLSNILLIVVMGWRLSGYLASMLIAQIVGIIFLFISLSAWKYIKLKNINRQLILKMLVYSIPLIPNAISWWLSNSANKIFIIILLGSSANGIYAVANKIPSLISVFYSIFTQAWQISAVEEFKSKDAGEFFSIVLNATISILFIGVSILTMFSKLFTHILATSSYYSAWRIVPWLSLAVLYSCISSFLGTVYTTSMKTGQLLSTTIVGATVNVIANLILIPLVGVVGAGIGAMMSFMVVSILRLRGSRRFVHILIKWKIILFSQMFIFFEIFVMYVYKSRFSMVMALLIVIVISFINSKEFVPVIKRFLNK</sequence>
<feature type="transmembrane region" description="Helical" evidence="6">
    <location>
        <begin position="445"/>
        <end position="464"/>
    </location>
</feature>
<feature type="transmembrane region" description="Helical" evidence="6">
    <location>
        <begin position="421"/>
        <end position="439"/>
    </location>
</feature>
<dbReference type="PANTHER" id="PTHR30250:SF11">
    <property type="entry name" value="O-ANTIGEN TRANSPORTER-RELATED"/>
    <property type="match status" value="1"/>
</dbReference>
<dbReference type="GO" id="GO:0005886">
    <property type="term" value="C:plasma membrane"/>
    <property type="evidence" value="ECO:0007669"/>
    <property type="project" value="UniProtKB-SubCell"/>
</dbReference>
<dbReference type="Pfam" id="PF01943">
    <property type="entry name" value="Polysacc_synt"/>
    <property type="match status" value="1"/>
</dbReference>
<feature type="transmembrane region" description="Helical" evidence="6">
    <location>
        <begin position="292"/>
        <end position="314"/>
    </location>
</feature>
<feature type="transmembrane region" description="Helical" evidence="6">
    <location>
        <begin position="334"/>
        <end position="355"/>
    </location>
</feature>
<name>A0A4Z0JL59_9LACO</name>
<organism evidence="7 8">
    <name type="scientific">Companilactobacillus suantsaicola</name>
    <dbReference type="NCBI Taxonomy" id="2487723"/>
    <lineage>
        <taxon>Bacteria</taxon>
        <taxon>Bacillati</taxon>
        <taxon>Bacillota</taxon>
        <taxon>Bacilli</taxon>
        <taxon>Lactobacillales</taxon>
        <taxon>Lactobacillaceae</taxon>
        <taxon>Companilactobacillus</taxon>
    </lineage>
</organism>
<dbReference type="InterPro" id="IPR002797">
    <property type="entry name" value="Polysacc_synth"/>
</dbReference>
<evidence type="ECO:0000313" key="7">
    <source>
        <dbReference type="EMBL" id="TGD22754.1"/>
    </source>
</evidence>
<evidence type="ECO:0000256" key="3">
    <source>
        <dbReference type="ARBA" id="ARBA00022692"/>
    </source>
</evidence>
<evidence type="ECO:0000256" key="6">
    <source>
        <dbReference type="SAM" id="Phobius"/>
    </source>
</evidence>